<evidence type="ECO:0000313" key="1">
    <source>
        <dbReference type="EMBL" id="OSX71420.1"/>
    </source>
</evidence>
<evidence type="ECO:0000313" key="2">
    <source>
        <dbReference type="Proteomes" id="UP000218209"/>
    </source>
</evidence>
<reference evidence="1 2" key="1">
    <citation type="submission" date="2017-03" db="EMBL/GenBank/DDBJ databases">
        <title>WGS assembly of Porphyra umbilicalis.</title>
        <authorList>
            <person name="Brawley S.H."/>
            <person name="Blouin N.A."/>
            <person name="Ficko-Blean E."/>
            <person name="Wheeler G.L."/>
            <person name="Lohr M."/>
            <person name="Goodson H.V."/>
            <person name="Jenkins J.W."/>
            <person name="Blaby-Haas C.E."/>
            <person name="Helliwell K.E."/>
            <person name="Chan C."/>
            <person name="Marriage T."/>
            <person name="Bhattacharya D."/>
            <person name="Klein A.S."/>
            <person name="Badis Y."/>
            <person name="Brodie J."/>
            <person name="Cao Y."/>
            <person name="Collen J."/>
            <person name="Dittami S.M."/>
            <person name="Gachon C.M."/>
            <person name="Green B.R."/>
            <person name="Karpowicz S."/>
            <person name="Kim J.W."/>
            <person name="Kudahl U."/>
            <person name="Lin S."/>
            <person name="Michel G."/>
            <person name="Mittag M."/>
            <person name="Olson B.J."/>
            <person name="Pangilinan J."/>
            <person name="Peng Y."/>
            <person name="Qiu H."/>
            <person name="Shu S."/>
            <person name="Singer J.T."/>
            <person name="Smith A.G."/>
            <person name="Sprecher B.N."/>
            <person name="Wagner V."/>
            <person name="Wang W."/>
            <person name="Wang Z.-Y."/>
            <person name="Yan J."/>
            <person name="Yarish C."/>
            <person name="Zoeuner-Riek S."/>
            <person name="Zhuang Y."/>
            <person name="Zou Y."/>
            <person name="Lindquist E.A."/>
            <person name="Grimwood J."/>
            <person name="Barry K."/>
            <person name="Rokhsar D.S."/>
            <person name="Schmutz J."/>
            <person name="Stiller J.W."/>
            <person name="Grossman A.R."/>
            <person name="Prochnik S.E."/>
        </authorList>
    </citation>
    <scope>NUCLEOTIDE SEQUENCE [LARGE SCALE GENOMIC DNA]</scope>
    <source>
        <strain evidence="1">4086291</strain>
    </source>
</reference>
<dbReference type="EMBL" id="KV919136">
    <property type="protein sequence ID" value="OSX71420.1"/>
    <property type="molecule type" value="Genomic_DNA"/>
</dbReference>
<proteinExistence type="predicted"/>
<keyword evidence="2" id="KW-1185">Reference proteome</keyword>
<organism evidence="1 2">
    <name type="scientific">Porphyra umbilicalis</name>
    <name type="common">Purple laver</name>
    <name type="synonym">Red alga</name>
    <dbReference type="NCBI Taxonomy" id="2786"/>
    <lineage>
        <taxon>Eukaryota</taxon>
        <taxon>Rhodophyta</taxon>
        <taxon>Bangiophyceae</taxon>
        <taxon>Bangiales</taxon>
        <taxon>Bangiaceae</taxon>
        <taxon>Porphyra</taxon>
    </lineage>
</organism>
<dbReference type="InterPro" id="IPR013219">
    <property type="entry name" value="Ribosomal_mS33"/>
</dbReference>
<sequence>MAAAVGRLAASPALCRAAAVHPARACQWLNPTPAAGVVTAVGSSTTAPHQRLSTAAPRKDVASMSDEEKLQCIASGTAPACGTRYVELSAAVFGGAVPVQPGEPGTRTGRKILRAPLKGPALLDWYAPTGASYKDNPFRLTEKQVRWKAKLDALRKYGKGPPKKKKS</sequence>
<name>A0A1X6NSB9_PORUM</name>
<dbReference type="OrthoDB" id="2257454at2759"/>
<accession>A0A1X6NSB9</accession>
<dbReference type="Proteomes" id="UP000218209">
    <property type="component" value="Unassembled WGS sequence"/>
</dbReference>
<protein>
    <submittedName>
        <fullName evidence="1">Uncharacterized protein</fullName>
    </submittedName>
</protein>
<dbReference type="AlphaFoldDB" id="A0A1X6NSB9"/>
<dbReference type="Pfam" id="PF08293">
    <property type="entry name" value="MRP-S33"/>
    <property type="match status" value="1"/>
</dbReference>
<gene>
    <name evidence="1" type="ORF">BU14_0536s0007</name>
</gene>